<reference evidence="3" key="1">
    <citation type="journal article" date="2016" name="Nat. Commun.">
        <title>The Gonium pectorale genome demonstrates co-option of cell cycle regulation during the evolution of multicellularity.</title>
        <authorList>
            <person name="Hanschen E.R."/>
            <person name="Marriage T.N."/>
            <person name="Ferris P.J."/>
            <person name="Hamaji T."/>
            <person name="Toyoda A."/>
            <person name="Fujiyama A."/>
            <person name="Neme R."/>
            <person name="Noguchi H."/>
            <person name="Minakuchi Y."/>
            <person name="Suzuki M."/>
            <person name="Kawai-Toyooka H."/>
            <person name="Smith D.R."/>
            <person name="Sparks H."/>
            <person name="Anderson J."/>
            <person name="Bakaric R."/>
            <person name="Luria V."/>
            <person name="Karger A."/>
            <person name="Kirschner M.W."/>
            <person name="Durand P.M."/>
            <person name="Michod R.E."/>
            <person name="Nozaki H."/>
            <person name="Olson B.J."/>
        </authorList>
    </citation>
    <scope>NUCLEOTIDE SEQUENCE [LARGE SCALE GENOMIC DNA]</scope>
    <source>
        <strain evidence="3">NIES-2863</strain>
    </source>
</reference>
<dbReference type="OrthoDB" id="546406at2759"/>
<evidence type="ECO:0000313" key="2">
    <source>
        <dbReference type="EMBL" id="KXZ55687.1"/>
    </source>
</evidence>
<dbReference type="AlphaFoldDB" id="A0A150H0J2"/>
<accession>A0A150H0J2</accession>
<organism evidence="2 3">
    <name type="scientific">Gonium pectorale</name>
    <name type="common">Green alga</name>
    <dbReference type="NCBI Taxonomy" id="33097"/>
    <lineage>
        <taxon>Eukaryota</taxon>
        <taxon>Viridiplantae</taxon>
        <taxon>Chlorophyta</taxon>
        <taxon>core chlorophytes</taxon>
        <taxon>Chlorophyceae</taxon>
        <taxon>CS clade</taxon>
        <taxon>Chlamydomonadales</taxon>
        <taxon>Volvocaceae</taxon>
        <taxon>Gonium</taxon>
    </lineage>
</organism>
<gene>
    <name evidence="2" type="ORF">GPECTOR_2g1237</name>
</gene>
<evidence type="ECO:0000256" key="1">
    <source>
        <dbReference type="SAM" id="Coils"/>
    </source>
</evidence>
<protein>
    <submittedName>
        <fullName evidence="2">Uncharacterized protein</fullName>
    </submittedName>
</protein>
<proteinExistence type="predicted"/>
<keyword evidence="3" id="KW-1185">Reference proteome</keyword>
<comment type="caution">
    <text evidence="2">The sequence shown here is derived from an EMBL/GenBank/DDBJ whole genome shotgun (WGS) entry which is preliminary data.</text>
</comment>
<sequence length="123" mass="14027">MAREAASQVELRTELEALKNLVADVRKEMVSEGGSLRREWQRAFSDMQARYQEQTGELQRREANIKGLREAALVEEAERRATVNFEEKVFNRLTKLETGLEYLTVPAGPVKKEPPACLFCSVQ</sequence>
<name>A0A150H0J2_GONPE</name>
<dbReference type="STRING" id="33097.A0A150H0J2"/>
<evidence type="ECO:0000313" key="3">
    <source>
        <dbReference type="Proteomes" id="UP000075714"/>
    </source>
</evidence>
<dbReference type="Proteomes" id="UP000075714">
    <property type="component" value="Unassembled WGS sequence"/>
</dbReference>
<feature type="coiled-coil region" evidence="1">
    <location>
        <begin position="8"/>
        <end position="71"/>
    </location>
</feature>
<keyword evidence="1" id="KW-0175">Coiled coil</keyword>
<dbReference type="EMBL" id="LSYV01000003">
    <property type="protein sequence ID" value="KXZ55687.1"/>
    <property type="molecule type" value="Genomic_DNA"/>
</dbReference>